<feature type="transmembrane region" description="Helical" evidence="2">
    <location>
        <begin position="534"/>
        <end position="561"/>
    </location>
</feature>
<dbReference type="OrthoDB" id="2564485at2759"/>
<name>A0A9W8IT83_9AGAR</name>
<dbReference type="AlphaFoldDB" id="A0A9W8IT83"/>
<organism evidence="3 4">
    <name type="scientific">Candolleomyces eurysporus</name>
    <dbReference type="NCBI Taxonomy" id="2828524"/>
    <lineage>
        <taxon>Eukaryota</taxon>
        <taxon>Fungi</taxon>
        <taxon>Dikarya</taxon>
        <taxon>Basidiomycota</taxon>
        <taxon>Agaricomycotina</taxon>
        <taxon>Agaricomycetes</taxon>
        <taxon>Agaricomycetidae</taxon>
        <taxon>Agaricales</taxon>
        <taxon>Agaricineae</taxon>
        <taxon>Psathyrellaceae</taxon>
        <taxon>Candolleomyces</taxon>
    </lineage>
</organism>
<evidence type="ECO:0000256" key="1">
    <source>
        <dbReference type="SAM" id="MobiDB-lite"/>
    </source>
</evidence>
<feature type="transmembrane region" description="Helical" evidence="2">
    <location>
        <begin position="150"/>
        <end position="174"/>
    </location>
</feature>
<feature type="non-terminal residue" evidence="3">
    <location>
        <position position="601"/>
    </location>
</feature>
<dbReference type="Proteomes" id="UP001140091">
    <property type="component" value="Unassembled WGS sequence"/>
</dbReference>
<evidence type="ECO:0000313" key="4">
    <source>
        <dbReference type="Proteomes" id="UP001140091"/>
    </source>
</evidence>
<sequence>MDSCATTNSNPFIGFNGSSAITGENIILPLNVVTDIANVTWPLHYELGEELLGPILNFAQLTRAAAHIDLGNPAANNFLLNPQIVDNILVSSFTETPITSASQSRLYSAWKSQMNPTIRSPYPKLNVPGPSTLQAVFICRFFRLKGIGSLIVSVLVATLSMFSSAWALLLAVAAHVVKKGDKEVALVGYDPTTVFHANFNITQEFWFDRFIPFIAQTPGTLCDAHVFNVGESLVTNVSLFEWKVEGVYRPNAGGSGFSYRGETLDNCDIQQVALNGDIRTWTLDGSMWLYCNSSSSEGNGQSLELAGVASFGVSALPARQTNFQRMTRSPAQDSLAITIERLFALAAVDIGARVYEAYVRTPNDTALVSYSLFARYPFCPASLGTTNPCAFDPPAVDIAVSTAILADNTIQPPAAVLPHNYNRISDHTILYNMTDISPVINFLQLARAAALIDLGNPAPNNFLLNLQFTDNVLAPRFPETPVTFASQSRLYSAWKSQTDPADNSSYPVLRVPGPSTLQAVFNCHLFKLKGPGSLFVSVLVATLSMFSSAWGLALIFAAYFVKKRDGDSANQCQGHVRAQTGLEKEKEDDSMLPRSSIDYGT</sequence>
<proteinExistence type="predicted"/>
<gene>
    <name evidence="3" type="ORF">H1R20_g14534</name>
</gene>
<evidence type="ECO:0000256" key="2">
    <source>
        <dbReference type="SAM" id="Phobius"/>
    </source>
</evidence>
<reference evidence="3" key="1">
    <citation type="submission" date="2022-06" db="EMBL/GenBank/DDBJ databases">
        <title>Genome Sequence of Candolleomyces eurysporus.</title>
        <authorList>
            <person name="Buettner E."/>
        </authorList>
    </citation>
    <scope>NUCLEOTIDE SEQUENCE</scope>
    <source>
        <strain evidence="3">VTCC 930004</strain>
    </source>
</reference>
<keyword evidence="2" id="KW-0472">Membrane</keyword>
<keyword evidence="2" id="KW-1133">Transmembrane helix</keyword>
<protein>
    <submittedName>
        <fullName evidence="3">Uncharacterized protein</fullName>
    </submittedName>
</protein>
<keyword evidence="4" id="KW-1185">Reference proteome</keyword>
<keyword evidence="2" id="KW-0812">Transmembrane</keyword>
<accession>A0A9W8IT83</accession>
<feature type="compositionally biased region" description="Basic and acidic residues" evidence="1">
    <location>
        <begin position="582"/>
        <end position="591"/>
    </location>
</feature>
<dbReference type="EMBL" id="JANBPK010001485">
    <property type="protein sequence ID" value="KAJ2922561.1"/>
    <property type="molecule type" value="Genomic_DNA"/>
</dbReference>
<comment type="caution">
    <text evidence="3">The sequence shown here is derived from an EMBL/GenBank/DDBJ whole genome shotgun (WGS) entry which is preliminary data.</text>
</comment>
<feature type="region of interest" description="Disordered" evidence="1">
    <location>
        <begin position="577"/>
        <end position="601"/>
    </location>
</feature>
<evidence type="ECO:0000313" key="3">
    <source>
        <dbReference type="EMBL" id="KAJ2922561.1"/>
    </source>
</evidence>